<organism evidence="5 6">
    <name type="scientific">Novosphingobium ginsenosidimutans</name>
    <dbReference type="NCBI Taxonomy" id="1176536"/>
    <lineage>
        <taxon>Bacteria</taxon>
        <taxon>Pseudomonadati</taxon>
        <taxon>Pseudomonadota</taxon>
        <taxon>Alphaproteobacteria</taxon>
        <taxon>Sphingomonadales</taxon>
        <taxon>Sphingomonadaceae</taxon>
        <taxon>Novosphingobium</taxon>
    </lineage>
</organism>
<feature type="transmembrane region" description="Helical" evidence="3">
    <location>
        <begin position="85"/>
        <end position="103"/>
    </location>
</feature>
<evidence type="ECO:0000256" key="1">
    <source>
        <dbReference type="ARBA" id="ARBA00006464"/>
    </source>
</evidence>
<feature type="transmembrane region" description="Helical" evidence="3">
    <location>
        <begin position="28"/>
        <end position="49"/>
    </location>
</feature>
<feature type="domain" description="Bacterial sugar transferase" evidence="4">
    <location>
        <begin position="230"/>
        <end position="418"/>
    </location>
</feature>
<name>A0A5B8S7D5_9SPHN</name>
<dbReference type="Proteomes" id="UP000321172">
    <property type="component" value="Chromosome"/>
</dbReference>
<feature type="transmembrane region" description="Helical" evidence="3">
    <location>
        <begin position="235"/>
        <end position="256"/>
    </location>
</feature>
<keyword evidence="6" id="KW-1185">Reference proteome</keyword>
<sequence>MLLAGFALSTWLYLGSPTDDTVWGSAQLALPLYWTVALLNRTYSVQSLIAPEFGVQRASSALLLASLLVLLALFLARSSLNLSRFGYGLGCFAALFLMIWARYNLEPLVRSWVGARAINLLVIDDGGPPVDLTKCHRVDARALGLPPQLDDPHGLDRLAKLIGPMDRVIVTCPPERRRLWAMVLKGGHMRGEIVDTEVIDLGILGTSRSEGVGTLVVAAGPLGLRSRLLKRGFDLAITLPLLLVLAGPMLLVALAIRLEDGGPALFRQRRVGRNNRFFDIYKFRTMKVAQTDQAGARSASRDDDRVTRIGHWLRRTSIDELPQLLNVVKGEMSLVGPRPHALASQAGDKLFWEVDDRYWQRHALKPGMSGLAQVRGFRGETREESDLSQRLQADLEYQAGWTLWRDVVIILRTLQVVVHERAY</sequence>
<dbReference type="GO" id="GO:0000271">
    <property type="term" value="P:polysaccharide biosynthetic process"/>
    <property type="evidence" value="ECO:0007669"/>
    <property type="project" value="UniProtKB-KW"/>
</dbReference>
<proteinExistence type="inferred from homology"/>
<dbReference type="Pfam" id="PF02397">
    <property type="entry name" value="Bac_transf"/>
    <property type="match status" value="1"/>
</dbReference>
<keyword evidence="5" id="KW-0808">Transferase</keyword>
<keyword evidence="2" id="KW-0270">Exopolysaccharide synthesis</keyword>
<evidence type="ECO:0000259" key="4">
    <source>
        <dbReference type="Pfam" id="PF02397"/>
    </source>
</evidence>
<reference evidence="5 6" key="1">
    <citation type="journal article" date="2013" name="J. Microbiol. Biotechnol.">
        <title>Novosphingobium ginsenosidimutans sp. nov., with the ability to convert ginsenoside.</title>
        <authorList>
            <person name="Kim J.K."/>
            <person name="He D."/>
            <person name="Liu Q.M."/>
            <person name="Park H.Y."/>
            <person name="Jung M.S."/>
            <person name="Yoon M.H."/>
            <person name="Kim S.C."/>
            <person name="Im W.T."/>
        </authorList>
    </citation>
    <scope>NUCLEOTIDE SEQUENCE [LARGE SCALE GENOMIC DNA]</scope>
    <source>
        <strain evidence="5 6">FW-6</strain>
    </source>
</reference>
<protein>
    <submittedName>
        <fullName evidence="5">Sugar transferase</fullName>
    </submittedName>
</protein>
<comment type="similarity">
    <text evidence="1">Belongs to the bacterial sugar transferase family.</text>
</comment>
<evidence type="ECO:0000313" key="6">
    <source>
        <dbReference type="Proteomes" id="UP000321172"/>
    </source>
</evidence>
<dbReference type="EMBL" id="CP042345">
    <property type="protein sequence ID" value="QEA17516.1"/>
    <property type="molecule type" value="Genomic_DNA"/>
</dbReference>
<gene>
    <name evidence="5" type="ORF">FRF71_08155</name>
</gene>
<evidence type="ECO:0000256" key="3">
    <source>
        <dbReference type="SAM" id="Phobius"/>
    </source>
</evidence>
<dbReference type="InterPro" id="IPR003362">
    <property type="entry name" value="Bact_transf"/>
</dbReference>
<keyword evidence="3" id="KW-0472">Membrane</keyword>
<evidence type="ECO:0000313" key="5">
    <source>
        <dbReference type="EMBL" id="QEA17516.1"/>
    </source>
</evidence>
<feature type="transmembrane region" description="Helical" evidence="3">
    <location>
        <begin position="61"/>
        <end position="79"/>
    </location>
</feature>
<dbReference type="KEGG" id="ngf:FRF71_08155"/>
<dbReference type="OrthoDB" id="9808602at2"/>
<evidence type="ECO:0000256" key="2">
    <source>
        <dbReference type="ARBA" id="ARBA00023169"/>
    </source>
</evidence>
<dbReference type="PANTHER" id="PTHR30576:SF0">
    <property type="entry name" value="UNDECAPRENYL-PHOSPHATE N-ACETYLGALACTOSAMINYL 1-PHOSPHATE TRANSFERASE-RELATED"/>
    <property type="match status" value="1"/>
</dbReference>
<dbReference type="GO" id="GO:0016780">
    <property type="term" value="F:phosphotransferase activity, for other substituted phosphate groups"/>
    <property type="evidence" value="ECO:0007669"/>
    <property type="project" value="TreeGrafter"/>
</dbReference>
<keyword evidence="3" id="KW-1133">Transmembrane helix</keyword>
<accession>A0A5B8S7D5</accession>
<dbReference type="PANTHER" id="PTHR30576">
    <property type="entry name" value="COLANIC BIOSYNTHESIS UDP-GLUCOSE LIPID CARRIER TRANSFERASE"/>
    <property type="match status" value="1"/>
</dbReference>
<keyword evidence="3" id="KW-0812">Transmembrane</keyword>
<dbReference type="AlphaFoldDB" id="A0A5B8S7D5"/>